<proteinExistence type="predicted"/>
<gene>
    <name evidence="1" type="ORF">B0T22DRAFT_164163</name>
</gene>
<organism evidence="1 2">
    <name type="scientific">Podospora appendiculata</name>
    <dbReference type="NCBI Taxonomy" id="314037"/>
    <lineage>
        <taxon>Eukaryota</taxon>
        <taxon>Fungi</taxon>
        <taxon>Dikarya</taxon>
        <taxon>Ascomycota</taxon>
        <taxon>Pezizomycotina</taxon>
        <taxon>Sordariomycetes</taxon>
        <taxon>Sordariomycetidae</taxon>
        <taxon>Sordariales</taxon>
        <taxon>Podosporaceae</taxon>
        <taxon>Podospora</taxon>
    </lineage>
</organism>
<comment type="caution">
    <text evidence="1">The sequence shown here is derived from an EMBL/GenBank/DDBJ whole genome shotgun (WGS) entry which is preliminary data.</text>
</comment>
<name>A0AAE0XA80_9PEZI</name>
<reference evidence="1" key="1">
    <citation type="journal article" date="2023" name="Mol. Phylogenet. Evol.">
        <title>Genome-scale phylogeny and comparative genomics of the fungal order Sordariales.</title>
        <authorList>
            <person name="Hensen N."/>
            <person name="Bonometti L."/>
            <person name="Westerberg I."/>
            <person name="Brannstrom I.O."/>
            <person name="Guillou S."/>
            <person name="Cros-Aarteil S."/>
            <person name="Calhoun S."/>
            <person name="Haridas S."/>
            <person name="Kuo A."/>
            <person name="Mondo S."/>
            <person name="Pangilinan J."/>
            <person name="Riley R."/>
            <person name="LaButti K."/>
            <person name="Andreopoulos B."/>
            <person name="Lipzen A."/>
            <person name="Chen C."/>
            <person name="Yan M."/>
            <person name="Daum C."/>
            <person name="Ng V."/>
            <person name="Clum A."/>
            <person name="Steindorff A."/>
            <person name="Ohm R.A."/>
            <person name="Martin F."/>
            <person name="Silar P."/>
            <person name="Natvig D.O."/>
            <person name="Lalanne C."/>
            <person name="Gautier V."/>
            <person name="Ament-Velasquez S.L."/>
            <person name="Kruys A."/>
            <person name="Hutchinson M.I."/>
            <person name="Powell A.J."/>
            <person name="Barry K."/>
            <person name="Miller A.N."/>
            <person name="Grigoriev I.V."/>
            <person name="Debuchy R."/>
            <person name="Gladieux P."/>
            <person name="Hiltunen Thoren M."/>
            <person name="Johannesson H."/>
        </authorList>
    </citation>
    <scope>NUCLEOTIDE SEQUENCE</scope>
    <source>
        <strain evidence="1">CBS 314.62</strain>
    </source>
</reference>
<dbReference type="AlphaFoldDB" id="A0AAE0XA80"/>
<evidence type="ECO:0000313" key="2">
    <source>
        <dbReference type="Proteomes" id="UP001270362"/>
    </source>
</evidence>
<accession>A0AAE0XA80</accession>
<keyword evidence="2" id="KW-1185">Reference proteome</keyword>
<sequence length="267" mass="29548">MPEPFSVAVCVQRAYDVDDIPPVPFTLHVQSTVAPFDGFFALLSNLRFAMPRSTQTPNHLMKGPCSISWPCEKRTPLGRCDCSRRAGCETRDLGGANSLQAAETCETTASLWPNCLLQPSEACTGCASRHEPWTIPRADHTFMQNVLHHVRHQPTRRRHNQLLRAARTCVRGARPLLPCLPIDMPAARPCSRFLTSRPSTCPESTRSLGKSRPELAPDFLQQSHACRCAKTQNPELNRADPSACTGRYLQLQAFNLTPGCNAKALMS</sequence>
<protein>
    <submittedName>
        <fullName evidence="1">Uncharacterized protein</fullName>
    </submittedName>
</protein>
<dbReference type="EMBL" id="JAULSO010000002">
    <property type="protein sequence ID" value="KAK3688945.1"/>
    <property type="molecule type" value="Genomic_DNA"/>
</dbReference>
<evidence type="ECO:0000313" key="1">
    <source>
        <dbReference type="EMBL" id="KAK3688945.1"/>
    </source>
</evidence>
<reference evidence="1" key="2">
    <citation type="submission" date="2023-06" db="EMBL/GenBank/DDBJ databases">
        <authorList>
            <consortium name="Lawrence Berkeley National Laboratory"/>
            <person name="Haridas S."/>
            <person name="Hensen N."/>
            <person name="Bonometti L."/>
            <person name="Westerberg I."/>
            <person name="Brannstrom I.O."/>
            <person name="Guillou S."/>
            <person name="Cros-Aarteil S."/>
            <person name="Calhoun S."/>
            <person name="Kuo A."/>
            <person name="Mondo S."/>
            <person name="Pangilinan J."/>
            <person name="Riley R."/>
            <person name="Labutti K."/>
            <person name="Andreopoulos B."/>
            <person name="Lipzen A."/>
            <person name="Chen C."/>
            <person name="Yanf M."/>
            <person name="Daum C."/>
            <person name="Ng V."/>
            <person name="Clum A."/>
            <person name="Steindorff A."/>
            <person name="Ohm R."/>
            <person name="Martin F."/>
            <person name="Silar P."/>
            <person name="Natvig D."/>
            <person name="Lalanne C."/>
            <person name="Gautier V."/>
            <person name="Ament-Velasquez S.L."/>
            <person name="Kruys A."/>
            <person name="Hutchinson M.I."/>
            <person name="Powell A.J."/>
            <person name="Barry K."/>
            <person name="Miller A.N."/>
            <person name="Grigoriev I.V."/>
            <person name="Debuchy R."/>
            <person name="Gladieux P."/>
            <person name="Thoren M.H."/>
            <person name="Johannesson H."/>
        </authorList>
    </citation>
    <scope>NUCLEOTIDE SEQUENCE</scope>
    <source>
        <strain evidence="1">CBS 314.62</strain>
    </source>
</reference>
<dbReference type="Proteomes" id="UP001270362">
    <property type="component" value="Unassembled WGS sequence"/>
</dbReference>